<protein>
    <recommendedName>
        <fullName evidence="3">Fatty acid desaturase domain-containing protein</fullName>
    </recommendedName>
</protein>
<evidence type="ECO:0000313" key="2">
    <source>
        <dbReference type="EMBL" id="CAE0559538.1"/>
    </source>
</evidence>
<sequence length="516" mass="56351">MATRASQHALSRAGTELYLDDLGNAVPNEKLSAENLSAEDAWISKCDLDAFAADIKALGKTLAAQQGDADVRHLNKIVCWQRACTALGVATMAMPLGPLPFNPIAVWFLSLGVLTRWTIVAHHVCHGGFDKCDTGGRYHRFTFGVGSVYRRCVDWLDWMLVEAWNVEHNQLHHYSLGEDSDPDLVERNLDNLRQMPALLAPVKYLVIAFLTVTWKWFYYAPNTFKVLSLNRMRREADPRLEKLSTQLQEDPCVVGDWHFLLGPSSLFFSNVEFFVRVLGPFFTTRFLLLPAAAAAAAAALAAVASSSTVAPRHVQPGHALEAHLAHRLRLQGGGRRQAKHNRGVLVCALDQLLLGPAEPLEVRVVEAEPRLVAAAERDGRQLGEGVGDGGHHRGGDARGERRPLLEGQVAQVVEEEGLEVGEQEVAAAVLARARRPAEAVDVLRLFTASGVNRRCSQHDRGGGCTAPCQTACPPGRHVERVRGRGRGAGVCGWRVWRACVVGVAWTCRGRGVPSVG</sequence>
<proteinExistence type="predicted"/>
<dbReference type="AlphaFoldDB" id="A0A7S3SMY1"/>
<feature type="region of interest" description="Disordered" evidence="1">
    <location>
        <begin position="377"/>
        <end position="404"/>
    </location>
</feature>
<accession>A0A7S3SMY1</accession>
<feature type="compositionally biased region" description="Basic and acidic residues" evidence="1">
    <location>
        <begin position="389"/>
        <end position="404"/>
    </location>
</feature>
<evidence type="ECO:0008006" key="3">
    <source>
        <dbReference type="Google" id="ProtNLM"/>
    </source>
</evidence>
<reference evidence="2" key="1">
    <citation type="submission" date="2021-01" db="EMBL/GenBank/DDBJ databases">
        <authorList>
            <person name="Corre E."/>
            <person name="Pelletier E."/>
            <person name="Niang G."/>
            <person name="Scheremetjew M."/>
            <person name="Finn R."/>
            <person name="Kale V."/>
            <person name="Holt S."/>
            <person name="Cochrane G."/>
            <person name="Meng A."/>
            <person name="Brown T."/>
            <person name="Cohen L."/>
        </authorList>
    </citation>
    <scope>NUCLEOTIDE SEQUENCE</scope>
    <source>
        <strain evidence="2">379</strain>
    </source>
</reference>
<organism evidence="2">
    <name type="scientific">Emiliania huxleyi</name>
    <name type="common">Coccolithophore</name>
    <name type="synonym">Pontosphaera huxleyi</name>
    <dbReference type="NCBI Taxonomy" id="2903"/>
    <lineage>
        <taxon>Eukaryota</taxon>
        <taxon>Haptista</taxon>
        <taxon>Haptophyta</taxon>
        <taxon>Prymnesiophyceae</taxon>
        <taxon>Isochrysidales</taxon>
        <taxon>Noelaerhabdaceae</taxon>
        <taxon>Emiliania</taxon>
    </lineage>
</organism>
<gene>
    <name evidence="2" type="ORF">EHUX00137_LOCUS23646</name>
</gene>
<dbReference type="EMBL" id="HBIR01030520">
    <property type="protein sequence ID" value="CAE0559538.1"/>
    <property type="molecule type" value="Transcribed_RNA"/>
</dbReference>
<evidence type="ECO:0000256" key="1">
    <source>
        <dbReference type="SAM" id="MobiDB-lite"/>
    </source>
</evidence>
<name>A0A7S3SMY1_EMIHU</name>